<protein>
    <submittedName>
        <fullName evidence="1">Uncharacterized protein</fullName>
    </submittedName>
</protein>
<accession>A0AAD4ZP40</accession>
<evidence type="ECO:0000313" key="2">
    <source>
        <dbReference type="Proteomes" id="UP001054821"/>
    </source>
</evidence>
<dbReference type="AlphaFoldDB" id="A0AAD4ZP40"/>
<proteinExistence type="predicted"/>
<dbReference type="Proteomes" id="UP001054821">
    <property type="component" value="Chromosome 1"/>
</dbReference>
<organism evidence="1 2">
    <name type="scientific">Prunus dulcis</name>
    <name type="common">Almond</name>
    <name type="synonym">Amygdalus dulcis</name>
    <dbReference type="NCBI Taxonomy" id="3755"/>
    <lineage>
        <taxon>Eukaryota</taxon>
        <taxon>Viridiplantae</taxon>
        <taxon>Streptophyta</taxon>
        <taxon>Embryophyta</taxon>
        <taxon>Tracheophyta</taxon>
        <taxon>Spermatophyta</taxon>
        <taxon>Magnoliopsida</taxon>
        <taxon>eudicotyledons</taxon>
        <taxon>Gunneridae</taxon>
        <taxon>Pentapetalae</taxon>
        <taxon>rosids</taxon>
        <taxon>fabids</taxon>
        <taxon>Rosales</taxon>
        <taxon>Rosaceae</taxon>
        <taxon>Amygdaloideae</taxon>
        <taxon>Amygdaleae</taxon>
        <taxon>Prunus</taxon>
    </lineage>
</organism>
<evidence type="ECO:0000313" key="1">
    <source>
        <dbReference type="EMBL" id="KAI5351596.1"/>
    </source>
</evidence>
<dbReference type="EMBL" id="JAJFAZ020000001">
    <property type="protein sequence ID" value="KAI5351596.1"/>
    <property type="molecule type" value="Genomic_DNA"/>
</dbReference>
<reference evidence="1 2" key="1">
    <citation type="journal article" date="2022" name="G3 (Bethesda)">
        <title>Whole-genome sequence and methylome profiling of the almond [Prunus dulcis (Mill.) D.A. Webb] cultivar 'Nonpareil'.</title>
        <authorList>
            <person name="D'Amico-Willman K.M."/>
            <person name="Ouma W.Z."/>
            <person name="Meulia T."/>
            <person name="Sideli G.M."/>
            <person name="Gradziel T.M."/>
            <person name="Fresnedo-Ramirez J."/>
        </authorList>
    </citation>
    <scope>NUCLEOTIDE SEQUENCE [LARGE SCALE GENOMIC DNA]</scope>
    <source>
        <strain evidence="1">Clone GOH B32 T37-40</strain>
    </source>
</reference>
<name>A0AAD4ZP40_PRUDU</name>
<gene>
    <name evidence="1" type="ORF">L3X38_004487</name>
</gene>
<keyword evidence="2" id="KW-1185">Reference proteome</keyword>
<comment type="caution">
    <text evidence="1">The sequence shown here is derived from an EMBL/GenBank/DDBJ whole genome shotgun (WGS) entry which is preliminary data.</text>
</comment>
<sequence length="103" mass="11684">MVNLLETKVVSSTIAAPTLTLKRYLEANFNHQKETFALHDPGHHNYSISLSHALSILMDKVAILGRLWRNNGDYPCEMLGPNCHFLRGNHPMLSLLNSMDLER</sequence>